<protein>
    <submittedName>
        <fullName evidence="1">Uncharacterized protein</fullName>
    </submittedName>
</protein>
<dbReference type="EMBL" id="GBXM01006852">
    <property type="protein sequence ID" value="JAI01726.1"/>
    <property type="molecule type" value="Transcribed_RNA"/>
</dbReference>
<sequence length="19" mass="2190">MIINGKLYWKGSSIGFLVY</sequence>
<reference evidence="1" key="1">
    <citation type="submission" date="2014-11" db="EMBL/GenBank/DDBJ databases">
        <authorList>
            <person name="Amaro Gonzalez C."/>
        </authorList>
    </citation>
    <scope>NUCLEOTIDE SEQUENCE</scope>
</reference>
<accession>A0A0E9XIT1</accession>
<reference evidence="1" key="2">
    <citation type="journal article" date="2015" name="Fish Shellfish Immunol.">
        <title>Early steps in the European eel (Anguilla anguilla)-Vibrio vulnificus interaction in the gills: Role of the RtxA13 toxin.</title>
        <authorList>
            <person name="Callol A."/>
            <person name="Pajuelo D."/>
            <person name="Ebbesson L."/>
            <person name="Teles M."/>
            <person name="MacKenzie S."/>
            <person name="Amaro C."/>
        </authorList>
    </citation>
    <scope>NUCLEOTIDE SEQUENCE</scope>
</reference>
<name>A0A0E9XIT1_ANGAN</name>
<evidence type="ECO:0000313" key="1">
    <source>
        <dbReference type="EMBL" id="JAI01726.1"/>
    </source>
</evidence>
<dbReference type="AlphaFoldDB" id="A0A0E9XIT1"/>
<organism evidence="1">
    <name type="scientific">Anguilla anguilla</name>
    <name type="common">European freshwater eel</name>
    <name type="synonym">Muraena anguilla</name>
    <dbReference type="NCBI Taxonomy" id="7936"/>
    <lineage>
        <taxon>Eukaryota</taxon>
        <taxon>Metazoa</taxon>
        <taxon>Chordata</taxon>
        <taxon>Craniata</taxon>
        <taxon>Vertebrata</taxon>
        <taxon>Euteleostomi</taxon>
        <taxon>Actinopterygii</taxon>
        <taxon>Neopterygii</taxon>
        <taxon>Teleostei</taxon>
        <taxon>Anguilliformes</taxon>
        <taxon>Anguillidae</taxon>
        <taxon>Anguilla</taxon>
    </lineage>
</organism>
<proteinExistence type="predicted"/>